<dbReference type="GeneID" id="93077170"/>
<evidence type="ECO:0000313" key="4">
    <source>
        <dbReference type="Proteomes" id="UP000011820"/>
    </source>
</evidence>
<dbReference type="PANTHER" id="PTHR24020:SF84">
    <property type="entry name" value="VWFA DOMAIN-CONTAINING PROTEIN"/>
    <property type="match status" value="1"/>
</dbReference>
<proteinExistence type="predicted"/>
<dbReference type="PANTHER" id="PTHR24020">
    <property type="entry name" value="COLLAGEN ALPHA"/>
    <property type="match status" value="1"/>
</dbReference>
<dbReference type="CDD" id="cd00198">
    <property type="entry name" value="vWFA"/>
    <property type="match status" value="1"/>
</dbReference>
<accession>A0ABM5NH22</accession>
<evidence type="ECO:0000313" key="3">
    <source>
        <dbReference type="EMBL" id="AGH17170.1"/>
    </source>
</evidence>
<organism evidence="3 4">
    <name type="scientific">Candidatus Liberibacter asiaticus str. gxpsy</name>
    <dbReference type="NCBI Taxonomy" id="1174529"/>
    <lineage>
        <taxon>Bacteria</taxon>
        <taxon>Pseudomonadati</taxon>
        <taxon>Pseudomonadota</taxon>
        <taxon>Alphaproteobacteria</taxon>
        <taxon>Hyphomicrobiales</taxon>
        <taxon>Rhizobiaceae</taxon>
        <taxon>Liberibacter</taxon>
    </lineage>
</organism>
<dbReference type="Pfam" id="PF00092">
    <property type="entry name" value="VWA"/>
    <property type="match status" value="1"/>
</dbReference>
<dbReference type="InterPro" id="IPR050525">
    <property type="entry name" value="ECM_Assembly_Org"/>
</dbReference>
<dbReference type="Proteomes" id="UP000011820">
    <property type="component" value="Chromosome"/>
</dbReference>
<gene>
    <name evidence="3" type="ORF">WSI_04000</name>
</gene>
<evidence type="ECO:0000256" key="1">
    <source>
        <dbReference type="SAM" id="Phobius"/>
    </source>
</evidence>
<name>A0ABM5NH22_LIBAS</name>
<keyword evidence="1" id="KW-0472">Membrane</keyword>
<dbReference type="SUPFAM" id="SSF53300">
    <property type="entry name" value="vWA-like"/>
    <property type="match status" value="1"/>
</dbReference>
<dbReference type="RefSeq" id="WP_015452765.1">
    <property type="nucleotide sequence ID" value="NC_020549.1"/>
</dbReference>
<dbReference type="Gene3D" id="3.40.50.410">
    <property type="entry name" value="von Willebrand factor, type A domain"/>
    <property type="match status" value="1"/>
</dbReference>
<keyword evidence="1" id="KW-1133">Transmembrane helix</keyword>
<dbReference type="SMART" id="SM00327">
    <property type="entry name" value="VWA"/>
    <property type="match status" value="1"/>
</dbReference>
<dbReference type="InterPro" id="IPR036465">
    <property type="entry name" value="vWFA_dom_sf"/>
</dbReference>
<dbReference type="PROSITE" id="PS50234">
    <property type="entry name" value="VWFA"/>
    <property type="match status" value="1"/>
</dbReference>
<keyword evidence="4" id="KW-1185">Reference proteome</keyword>
<protein>
    <recommendedName>
        <fullName evidence="2">VWFA domain-containing protein</fullName>
    </recommendedName>
</protein>
<keyword evidence="1" id="KW-0812">Transmembrane</keyword>
<reference evidence="3 4" key="1">
    <citation type="journal article" date="2013" name="Genome Announc.">
        <title>Complete Genome Sequence of a Chinese Strain of 'Candidatus Liberibacter asiaticus'.</title>
        <authorList>
            <person name="Lin H."/>
            <person name="Han C.S."/>
            <person name="Liu B."/>
            <person name="Lou B."/>
            <person name="Bai X."/>
            <person name="Deng C."/>
            <person name="Civerolo E.L."/>
            <person name="Gupta G."/>
        </authorList>
    </citation>
    <scope>NUCLEOTIDE SEQUENCE [LARGE SCALE GENOMIC DNA]</scope>
    <source>
        <strain evidence="4">gxpsy</strain>
    </source>
</reference>
<dbReference type="EMBL" id="CP004005">
    <property type="protein sequence ID" value="AGH17170.1"/>
    <property type="molecule type" value="Genomic_DNA"/>
</dbReference>
<feature type="domain" description="VWFA" evidence="2">
    <location>
        <begin position="173"/>
        <end position="361"/>
    </location>
</feature>
<sequence length="374" mass="42995">MFSLNLNIRNFFYNYKGGMTILTAIFLPIIFLVLGMIIEVSHIFFMKTVLHSMIDRSLVHAATQIMNEGNGNNRKKLKGGDILCRIKNTWNMSFRNELRDNGFVNDIDDIVRSTSLDIVVVPQNEGYSISAISRYKIPLKFCTFIPWYTNSRHIVMPITSSVKVNSQTDARLDMMIVLDVSRSMESFFDSSITKIDMAIKSINAMLEEVKLIPDVNNVVQSGLVTFSNKIEEFFLLEWGVSHLQRKIKYLSKFGVSTNSTPGLKYAYNQIFDMQGMRQHCNTEDANYKKIIVFMTDGENLSTKEDQQSLYYCNEAKKRGAIVYAIGIRVIRSHEFLRACASPNSFYLVENPHSMYDAFSHIGKDIVTKRIWYDK</sequence>
<evidence type="ECO:0000259" key="2">
    <source>
        <dbReference type="PROSITE" id="PS50234"/>
    </source>
</evidence>
<dbReference type="InterPro" id="IPR002035">
    <property type="entry name" value="VWF_A"/>
</dbReference>
<feature type="transmembrane region" description="Helical" evidence="1">
    <location>
        <begin position="20"/>
        <end position="46"/>
    </location>
</feature>